<organism evidence="2 3">
    <name type="scientific">Panicum virgatum</name>
    <name type="common">Blackwell switchgrass</name>
    <dbReference type="NCBI Taxonomy" id="38727"/>
    <lineage>
        <taxon>Eukaryota</taxon>
        <taxon>Viridiplantae</taxon>
        <taxon>Streptophyta</taxon>
        <taxon>Embryophyta</taxon>
        <taxon>Tracheophyta</taxon>
        <taxon>Spermatophyta</taxon>
        <taxon>Magnoliopsida</taxon>
        <taxon>Liliopsida</taxon>
        <taxon>Poales</taxon>
        <taxon>Poaceae</taxon>
        <taxon>PACMAD clade</taxon>
        <taxon>Panicoideae</taxon>
        <taxon>Panicodae</taxon>
        <taxon>Paniceae</taxon>
        <taxon>Panicinae</taxon>
        <taxon>Panicum</taxon>
        <taxon>Panicum sect. Hiantes</taxon>
    </lineage>
</organism>
<gene>
    <name evidence="2" type="ORF">PVAP13_7KG285885</name>
</gene>
<proteinExistence type="predicted"/>
<name>A0A8T0QIF3_PANVG</name>
<evidence type="ECO:0000313" key="3">
    <source>
        <dbReference type="Proteomes" id="UP000823388"/>
    </source>
</evidence>
<feature type="region of interest" description="Disordered" evidence="1">
    <location>
        <begin position="1"/>
        <end position="23"/>
    </location>
</feature>
<dbReference type="EMBL" id="CM029049">
    <property type="protein sequence ID" value="KAG2573920.1"/>
    <property type="molecule type" value="Genomic_DNA"/>
</dbReference>
<dbReference type="AlphaFoldDB" id="A0A8T0QIF3"/>
<keyword evidence="3" id="KW-1185">Reference proteome</keyword>
<accession>A0A8T0QIF3</accession>
<evidence type="ECO:0000256" key="1">
    <source>
        <dbReference type="SAM" id="MobiDB-lite"/>
    </source>
</evidence>
<reference evidence="2" key="1">
    <citation type="submission" date="2020-05" db="EMBL/GenBank/DDBJ databases">
        <title>WGS assembly of Panicum virgatum.</title>
        <authorList>
            <person name="Lovell J.T."/>
            <person name="Jenkins J."/>
            <person name="Shu S."/>
            <person name="Juenger T.E."/>
            <person name="Schmutz J."/>
        </authorList>
    </citation>
    <scope>NUCLEOTIDE SEQUENCE</scope>
    <source>
        <strain evidence="2">AP13</strain>
    </source>
</reference>
<sequence length="76" mass="8587">MSTRLTLRQQTDSQSSAKHSQMTSIWKSRNSCVFDNTQPRTQVVLQEVAEQLSLWAMAGARGLAVDSACIQKFYTY</sequence>
<comment type="caution">
    <text evidence="2">The sequence shown here is derived from an EMBL/GenBank/DDBJ whole genome shotgun (WGS) entry which is preliminary data.</text>
</comment>
<protein>
    <submittedName>
        <fullName evidence="2">Uncharacterized protein</fullName>
    </submittedName>
</protein>
<dbReference type="Proteomes" id="UP000823388">
    <property type="component" value="Chromosome 7K"/>
</dbReference>
<evidence type="ECO:0000313" key="2">
    <source>
        <dbReference type="EMBL" id="KAG2573920.1"/>
    </source>
</evidence>